<reference evidence="2" key="1">
    <citation type="submission" date="2013-07" db="EMBL/GenBank/DDBJ databases">
        <authorList>
            <person name="McIlroy S."/>
        </authorList>
    </citation>
    <scope>NUCLEOTIDE SEQUENCE [LARGE SCALE GENOMIC DNA]</scope>
    <source>
        <strain evidence="2">Run_A_D11</strain>
    </source>
</reference>
<protein>
    <submittedName>
        <fullName evidence="2">Prophage antirepressor</fullName>
    </submittedName>
</protein>
<evidence type="ECO:0000313" key="3">
    <source>
        <dbReference type="Proteomes" id="UP000035760"/>
    </source>
</evidence>
<name>W6MBR4_9GAMM</name>
<dbReference type="AlphaFoldDB" id="W6MBR4"/>
<dbReference type="EMBL" id="CBTJ020000071">
    <property type="protein sequence ID" value="CDI03605.1"/>
    <property type="molecule type" value="Genomic_DNA"/>
</dbReference>
<dbReference type="PANTHER" id="PTHR36180">
    <property type="entry name" value="DNA-BINDING PROTEIN-RELATED-RELATED"/>
    <property type="match status" value="1"/>
</dbReference>
<organism evidence="2 3">
    <name type="scientific">Candidatus Competibacter denitrificans Run_A_D11</name>
    <dbReference type="NCBI Taxonomy" id="1400863"/>
    <lineage>
        <taxon>Bacteria</taxon>
        <taxon>Pseudomonadati</taxon>
        <taxon>Pseudomonadota</taxon>
        <taxon>Gammaproteobacteria</taxon>
        <taxon>Candidatus Competibacteraceae</taxon>
        <taxon>Candidatus Competibacter</taxon>
    </lineage>
</organism>
<accession>W6MBR4</accession>
<sequence>MKALIPFSFENREIRVVTIDGEPWFVAKDIVEALEYSDATLSNIGDAVKHVPEEWKGRFPIPTPGGTQEMLTLSESGFYFFCGRSDKSKALPFQKWAAGEVFPAIRKTGSYTAQGGGFSAPPSVIQPTKEFRALFGVARLVGMDKNAAAISANQAVTKITGTNVLQLLGHVHLTAENQKVLFFTPTELGERLGISGRKFNMLLAEAGLQAKKGEHWVPLIAAEGFCRIMDTGKRHGDGTMVQQIKWADNVLAIIQPQAA</sequence>
<dbReference type="PROSITE" id="PS51750">
    <property type="entry name" value="BRO_N"/>
    <property type="match status" value="1"/>
</dbReference>
<gene>
    <name evidence="2" type="ORF">BN873_610002</name>
</gene>
<keyword evidence="3" id="KW-1185">Reference proteome</keyword>
<feature type="domain" description="Bro-N" evidence="1">
    <location>
        <begin position="1"/>
        <end position="109"/>
    </location>
</feature>
<dbReference type="RefSeq" id="WP_053085359.1">
    <property type="nucleotide sequence ID" value="NZ_CBTJ020000071.1"/>
</dbReference>
<dbReference type="Proteomes" id="UP000035760">
    <property type="component" value="Unassembled WGS sequence"/>
</dbReference>
<dbReference type="Pfam" id="PF02498">
    <property type="entry name" value="Bro-N"/>
    <property type="match status" value="1"/>
</dbReference>
<dbReference type="SMART" id="SM01040">
    <property type="entry name" value="Bro-N"/>
    <property type="match status" value="1"/>
</dbReference>
<reference evidence="2" key="2">
    <citation type="submission" date="2014-03" db="EMBL/GenBank/DDBJ databases">
        <title>Candidatus Competibacter-lineage genomes retrieved from metagenomes reveal functional metabolic diversity.</title>
        <authorList>
            <person name="McIlroy S.J."/>
            <person name="Albertsen M."/>
            <person name="Andresen E.K."/>
            <person name="Saunders A.M."/>
            <person name="Kristiansen R."/>
            <person name="Stokholm-Bjerregaard M."/>
            <person name="Nielsen K.L."/>
            <person name="Nielsen P.H."/>
        </authorList>
    </citation>
    <scope>NUCLEOTIDE SEQUENCE</scope>
    <source>
        <strain evidence="2">Run_A_D11</strain>
    </source>
</reference>
<evidence type="ECO:0000259" key="1">
    <source>
        <dbReference type="PROSITE" id="PS51750"/>
    </source>
</evidence>
<proteinExistence type="predicted"/>
<dbReference type="PANTHER" id="PTHR36180:SF2">
    <property type="entry name" value="BRO FAMILY PROTEIN"/>
    <property type="match status" value="1"/>
</dbReference>
<dbReference type="STRING" id="1400863.BN873_610002"/>
<evidence type="ECO:0000313" key="2">
    <source>
        <dbReference type="EMBL" id="CDI03605.1"/>
    </source>
</evidence>
<dbReference type="InterPro" id="IPR003497">
    <property type="entry name" value="BRO_N_domain"/>
</dbReference>
<comment type="caution">
    <text evidence="2">The sequence shown here is derived from an EMBL/GenBank/DDBJ whole genome shotgun (WGS) entry which is preliminary data.</text>
</comment>